<organism evidence="2">
    <name type="scientific">Myoviridae sp. ctv1i11</name>
    <dbReference type="NCBI Taxonomy" id="2826709"/>
    <lineage>
        <taxon>Viruses</taxon>
        <taxon>Duplodnaviria</taxon>
        <taxon>Heunggongvirae</taxon>
        <taxon>Uroviricota</taxon>
        <taxon>Caudoviricetes</taxon>
    </lineage>
</organism>
<keyword evidence="1" id="KW-0472">Membrane</keyword>
<proteinExistence type="predicted"/>
<accession>A0A8S5MVB1</accession>
<reference evidence="2" key="1">
    <citation type="journal article" date="2021" name="Proc. Natl. Acad. Sci. U.S.A.">
        <title>A Catalog of Tens of Thousands of Viruses from Human Metagenomes Reveals Hidden Associations with Chronic Diseases.</title>
        <authorList>
            <person name="Tisza M.J."/>
            <person name="Buck C.B."/>
        </authorList>
    </citation>
    <scope>NUCLEOTIDE SEQUENCE</scope>
    <source>
        <strain evidence="2">Ctv1i11</strain>
    </source>
</reference>
<dbReference type="EMBL" id="BK014992">
    <property type="protein sequence ID" value="DAD86031.1"/>
    <property type="molecule type" value="Genomic_DNA"/>
</dbReference>
<evidence type="ECO:0000256" key="1">
    <source>
        <dbReference type="SAM" id="Phobius"/>
    </source>
</evidence>
<keyword evidence="1" id="KW-0812">Transmembrane</keyword>
<protein>
    <submittedName>
        <fullName evidence="2">Holin</fullName>
    </submittedName>
</protein>
<feature type="transmembrane region" description="Helical" evidence="1">
    <location>
        <begin position="20"/>
        <end position="39"/>
    </location>
</feature>
<evidence type="ECO:0000313" key="2">
    <source>
        <dbReference type="EMBL" id="DAD86031.1"/>
    </source>
</evidence>
<keyword evidence="1" id="KW-1133">Transmembrane helix</keyword>
<name>A0A8S5MVB1_9CAUD</name>
<sequence>MDILNDILVMLISGVSHEHIVSMGVIIILTTVLLFIDAAQRITTEVLRYNKDNHRNNTPITLLTTLAWYGWGKGGYVDATTGLKRRYLMSERLRSDLLTKLCVQYPAWMVLSVVFESLPDIPIPNTELFLDHIFSFLFMLIPFFAECWSIIENLREMVEDDLVDFGKVFQGVLEIIRAWRGNG</sequence>